<feature type="region of interest" description="Disordered" evidence="1">
    <location>
        <begin position="1"/>
        <end position="31"/>
    </location>
</feature>
<evidence type="ECO:0008006" key="4">
    <source>
        <dbReference type="Google" id="ProtNLM"/>
    </source>
</evidence>
<comment type="caution">
    <text evidence="2">The sequence shown here is derived from an EMBL/GenBank/DDBJ whole genome shotgun (WGS) entry which is preliminary data.</text>
</comment>
<dbReference type="Proteomes" id="UP001500033">
    <property type="component" value="Unassembled WGS sequence"/>
</dbReference>
<organism evidence="2 3">
    <name type="scientific">Streptomyces rhizosphaericus</name>
    <dbReference type="NCBI Taxonomy" id="114699"/>
    <lineage>
        <taxon>Bacteria</taxon>
        <taxon>Bacillati</taxon>
        <taxon>Actinomycetota</taxon>
        <taxon>Actinomycetes</taxon>
        <taxon>Kitasatosporales</taxon>
        <taxon>Streptomycetaceae</taxon>
        <taxon>Streptomyces</taxon>
        <taxon>Streptomyces violaceusniger group</taxon>
    </lineage>
</organism>
<keyword evidence="3" id="KW-1185">Reference proteome</keyword>
<reference evidence="2 3" key="1">
    <citation type="journal article" date="2019" name="Int. J. Syst. Evol. Microbiol.">
        <title>The Global Catalogue of Microorganisms (GCM) 10K type strain sequencing project: providing services to taxonomists for standard genome sequencing and annotation.</title>
        <authorList>
            <consortium name="The Broad Institute Genomics Platform"/>
            <consortium name="The Broad Institute Genome Sequencing Center for Infectious Disease"/>
            <person name="Wu L."/>
            <person name="Ma J."/>
        </authorList>
    </citation>
    <scope>NUCLEOTIDE SEQUENCE [LARGE SCALE GENOMIC DNA]</scope>
    <source>
        <strain evidence="2 3">JCM 11445</strain>
    </source>
</reference>
<evidence type="ECO:0000313" key="3">
    <source>
        <dbReference type="Proteomes" id="UP001500033"/>
    </source>
</evidence>
<accession>A0ABN1SJE6</accession>
<name>A0ABN1SJE6_9ACTN</name>
<gene>
    <name evidence="2" type="ORF">GCM10009576_071350</name>
</gene>
<sequence>MAEPHGRFGNAASVRARRRTPGRGYDTGSEGCGWVRGAGRGRSADHDRRSQLKKLRKAGARRIADLDLPEVADVADLCRHLGEVRGRPITLVPMPMPATHPCGMWVAARDEDLIFYDANTTSAHQEHIILHELGHIICCHRGAGWLDEASARLLFPNLDPDLVRDMLLRATYDDVQEQEAEIIAYLLSQRVGGTEERHGAPAAGAAGAAGQDAMLSRIERTLI</sequence>
<evidence type="ECO:0000313" key="2">
    <source>
        <dbReference type="EMBL" id="GAA0992667.1"/>
    </source>
</evidence>
<protein>
    <recommendedName>
        <fullName evidence="4">Toxin</fullName>
    </recommendedName>
</protein>
<proteinExistence type="predicted"/>
<evidence type="ECO:0000256" key="1">
    <source>
        <dbReference type="SAM" id="MobiDB-lite"/>
    </source>
</evidence>
<dbReference type="EMBL" id="BAAAIE010000058">
    <property type="protein sequence ID" value="GAA0992667.1"/>
    <property type="molecule type" value="Genomic_DNA"/>
</dbReference>